<evidence type="ECO:0000256" key="5">
    <source>
        <dbReference type="ARBA" id="ARBA00022679"/>
    </source>
</evidence>
<comment type="catalytic activity">
    <reaction evidence="11 12">
        <text>an alpha-D-Man-(1-&gt;3)-beta-D-Man-(1-&gt;4)-beta-D-GlcNAc-(1-&gt;4)-alpha-D-GlcNAc-diphospho-di-trans,poly-cis-dolichol + GDP-alpha-D-mannose = an alpha-D-Man-(1-&gt;3)-[alpha-D-Man-(1-&gt;6)]-beta-D-Man-(1-&gt;4)-beta-D-GlcNAc-(1-&gt;4)-alpha-D-GlcNAc-diphospho-di-trans,poly-cis-dolichol + GDP + H(+)</text>
        <dbReference type="Rhea" id="RHEA:29519"/>
        <dbReference type="Rhea" id="RHEA-COMP:19513"/>
        <dbReference type="Rhea" id="RHEA-COMP:19515"/>
        <dbReference type="ChEBI" id="CHEBI:15378"/>
        <dbReference type="ChEBI" id="CHEBI:57527"/>
        <dbReference type="ChEBI" id="CHEBI:58189"/>
        <dbReference type="ChEBI" id="CHEBI:132510"/>
        <dbReference type="ChEBI" id="CHEBI:132511"/>
        <dbReference type="EC" id="2.4.1.257"/>
    </reaction>
    <physiologicalReaction direction="left-to-right" evidence="11 12">
        <dbReference type="Rhea" id="RHEA:29520"/>
    </physiologicalReaction>
</comment>
<comment type="subcellular location">
    <subcellularLocation>
        <location evidence="2 12">Endoplasmic reticulum membrane</location>
    </subcellularLocation>
</comment>
<keyword evidence="5 12" id="KW-0808">Transferase</keyword>
<evidence type="ECO:0000256" key="10">
    <source>
        <dbReference type="ARBA" id="ARBA00045103"/>
    </source>
</evidence>
<dbReference type="PANTHER" id="PTHR45918:SF1">
    <property type="entry name" value="ALPHA-1,3_1,6-MANNOSYLTRANSFERASE ALG2"/>
    <property type="match status" value="1"/>
</dbReference>
<accession>A0AAF0Y9Z8</accession>
<evidence type="ECO:0000256" key="2">
    <source>
        <dbReference type="ARBA" id="ARBA00004586"/>
    </source>
</evidence>
<dbReference type="GeneID" id="87809502"/>
<evidence type="ECO:0000256" key="4">
    <source>
        <dbReference type="ARBA" id="ARBA00022676"/>
    </source>
</evidence>
<dbReference type="Pfam" id="PF00534">
    <property type="entry name" value="Glycos_transf_1"/>
    <property type="match status" value="1"/>
</dbReference>
<evidence type="ECO:0000256" key="6">
    <source>
        <dbReference type="ARBA" id="ARBA00022692"/>
    </source>
</evidence>
<dbReference type="PANTHER" id="PTHR45918">
    <property type="entry name" value="ALPHA-1,3/1,6-MANNOSYLTRANSFERASE ALG2"/>
    <property type="match status" value="1"/>
</dbReference>
<feature type="transmembrane region" description="Helical" evidence="12">
    <location>
        <begin position="479"/>
        <end position="498"/>
    </location>
</feature>
<comment type="pathway">
    <text evidence="3 12">Protein modification; protein glycosylation.</text>
</comment>
<reference evidence="15" key="1">
    <citation type="submission" date="2023-10" db="EMBL/GenBank/DDBJ databases">
        <authorList>
            <person name="Noh H."/>
        </authorList>
    </citation>
    <scope>NUCLEOTIDE SEQUENCE</scope>
    <source>
        <strain evidence="15">DUCC4014</strain>
    </source>
</reference>
<comment type="function">
    <text evidence="1 12">Mannosylates Man(2)GlcNAc(2)-dolichol diphosphate and Man(1)GlcNAc(2)-dolichol diphosphate to form Man(3)GlcNAc(2)-dolichol diphosphate.</text>
</comment>
<keyword evidence="7 12" id="KW-0256">Endoplasmic reticulum</keyword>
<dbReference type="EC" id="2.4.1.257" evidence="12"/>
<dbReference type="GO" id="GO:0102704">
    <property type="term" value="F:GDP-Man:Man(2)GlcNAc(2)-PP-Dol alpha-1,6-mannosyltransferase activity"/>
    <property type="evidence" value="ECO:0007669"/>
    <property type="project" value="UniProtKB-UniRule"/>
</dbReference>
<comment type="similarity">
    <text evidence="12">Belongs to the glycosyltransferase group 1 family.</text>
</comment>
<evidence type="ECO:0000256" key="3">
    <source>
        <dbReference type="ARBA" id="ARBA00004922"/>
    </source>
</evidence>
<evidence type="ECO:0000256" key="1">
    <source>
        <dbReference type="ARBA" id="ARBA00003142"/>
    </source>
</evidence>
<dbReference type="EMBL" id="CP086717">
    <property type="protein sequence ID" value="WOO82790.1"/>
    <property type="molecule type" value="Genomic_DNA"/>
</dbReference>
<name>A0AAF0Y9Z8_9TREE</name>
<dbReference type="SUPFAM" id="SSF53756">
    <property type="entry name" value="UDP-Glycosyltransferase/glycogen phosphorylase"/>
    <property type="match status" value="1"/>
</dbReference>
<sequence>MADFKKLRIGFVHPDLGIGGAERLVVDAAVALKQMGHDVVMFTSRHDPARCFEETRDGTLPVHVLASRIPQRLHPKVPMTIVFSILRSIALSFLVFFSHILPPPVGILNPLAPLDKFDVFIVDQQSVCVPFLRALTGSPVVFYCHFPDKLLSGGWVIDSSSSPGNVSLSRQNASLLKKLYRWPIDRLEEWTTGQSDVILSNSQFTSQVYASAFKSLAKRTPKVVYPAIDVAAYQKAAPESGDGVEQVADERLTLVSFNRFEAKKNVALAIESFAKVKKEGLVTKSIARDLRLVVGGGYDDALADNRDTLVKLQKMCDTLGLSHYTLTSQTASPAPKGIDVLFVLNFSTAQRSALLLAESTVALLYTPAHEHFGIVPIEAMACGLPVLAANSGGPTETVVDFASKDEPPTGFLREPTAEEWAPAIADLVTLSSADRAKVSENGKKRVQDHFSSESLGRDLDSACRQASRFDPHTLIGDKLIAYGLTLVIAALIGLYVAVKWGGFELPDMTPPADE</sequence>
<keyword evidence="8 12" id="KW-1133">Transmembrane helix</keyword>
<evidence type="ECO:0000256" key="9">
    <source>
        <dbReference type="ARBA" id="ARBA00023136"/>
    </source>
</evidence>
<proteinExistence type="inferred from homology"/>
<evidence type="ECO:0000256" key="8">
    <source>
        <dbReference type="ARBA" id="ARBA00022989"/>
    </source>
</evidence>
<dbReference type="EC" id="2.4.1.132" evidence="12"/>
<dbReference type="InterPro" id="IPR027054">
    <property type="entry name" value="ALG2"/>
</dbReference>
<dbReference type="AlphaFoldDB" id="A0AAF0Y9Z8"/>
<feature type="domain" description="Glycosyl transferase family 1" evidence="13">
    <location>
        <begin position="247"/>
        <end position="445"/>
    </location>
</feature>
<keyword evidence="6 12" id="KW-0812">Transmembrane</keyword>
<keyword evidence="4 12" id="KW-0328">Glycosyltransferase</keyword>
<evidence type="ECO:0000259" key="13">
    <source>
        <dbReference type="Pfam" id="PF00534"/>
    </source>
</evidence>
<protein>
    <recommendedName>
        <fullName evidence="12">Alpha-1,3/1,6-mannosyltransferase ALG2</fullName>
        <ecNumber evidence="12">2.4.1.132</ecNumber>
        <ecNumber evidence="12">2.4.1.257</ecNumber>
    </recommendedName>
    <alternativeName>
        <fullName evidence="12">GDP-Man:Man(1)GlcNAc(2)-PP-Dol alpha-1,3-mannosyltransferase</fullName>
    </alternativeName>
</protein>
<evidence type="ECO:0000313" key="15">
    <source>
        <dbReference type="EMBL" id="WOO82790.1"/>
    </source>
</evidence>
<keyword evidence="9 12" id="KW-0472">Membrane</keyword>
<comment type="catalytic activity">
    <reaction evidence="10 12">
        <text>a beta-D-Man-(1-&gt;4)-beta-D-GlcNAc-(1-&gt;4)-alpha-D-GlcNAc-diphospho-di-trans,poly-cis-dolichol + GDP-alpha-D-mannose = an alpha-D-Man-(1-&gt;3)-beta-D-Man-(1-&gt;4)-beta-D-GlcNAc-(1-&gt;4)-alpha-D-GlcNAc-diphospho-di-trans,poly-cis-dolichol + GDP + H(+)</text>
        <dbReference type="Rhea" id="RHEA:29515"/>
        <dbReference type="Rhea" id="RHEA-COMP:19511"/>
        <dbReference type="Rhea" id="RHEA-COMP:19513"/>
        <dbReference type="ChEBI" id="CHEBI:15378"/>
        <dbReference type="ChEBI" id="CHEBI:57527"/>
        <dbReference type="ChEBI" id="CHEBI:58189"/>
        <dbReference type="ChEBI" id="CHEBI:58472"/>
        <dbReference type="ChEBI" id="CHEBI:132510"/>
        <dbReference type="EC" id="2.4.1.132"/>
    </reaction>
    <physiologicalReaction direction="left-to-right" evidence="10 12">
        <dbReference type="Rhea" id="RHEA:29516"/>
    </physiologicalReaction>
</comment>
<evidence type="ECO:0000256" key="7">
    <source>
        <dbReference type="ARBA" id="ARBA00022824"/>
    </source>
</evidence>
<dbReference type="Proteomes" id="UP000827549">
    <property type="component" value="Chromosome 4"/>
</dbReference>
<dbReference type="GO" id="GO:0004378">
    <property type="term" value="F:GDP-Man:Man(1)GlcNAc(2)-PP-Dol alpha-1,3-mannosyltransferase activity"/>
    <property type="evidence" value="ECO:0007669"/>
    <property type="project" value="UniProtKB-UniRule"/>
</dbReference>
<dbReference type="GO" id="GO:0005789">
    <property type="term" value="C:endoplasmic reticulum membrane"/>
    <property type="evidence" value="ECO:0007669"/>
    <property type="project" value="UniProtKB-SubCell"/>
</dbReference>
<dbReference type="Gene3D" id="3.40.50.2000">
    <property type="entry name" value="Glycogen Phosphorylase B"/>
    <property type="match status" value="2"/>
</dbReference>
<dbReference type="Pfam" id="PF13439">
    <property type="entry name" value="Glyco_transf_4"/>
    <property type="match status" value="1"/>
</dbReference>
<evidence type="ECO:0000256" key="11">
    <source>
        <dbReference type="ARBA" id="ARBA00045104"/>
    </source>
</evidence>
<dbReference type="InterPro" id="IPR028098">
    <property type="entry name" value="Glyco_trans_4-like_N"/>
</dbReference>
<gene>
    <name evidence="15" type="primary">ALG2</name>
    <name evidence="15" type="ORF">LOC62_04G006277</name>
</gene>
<evidence type="ECO:0000256" key="12">
    <source>
        <dbReference type="RuleBase" id="RU367136"/>
    </source>
</evidence>
<feature type="domain" description="Glycosyltransferase subfamily 4-like N-terminal" evidence="14">
    <location>
        <begin position="18"/>
        <end position="231"/>
    </location>
</feature>
<organism evidence="15 16">
    <name type="scientific">Vanrija pseudolonga</name>
    <dbReference type="NCBI Taxonomy" id="143232"/>
    <lineage>
        <taxon>Eukaryota</taxon>
        <taxon>Fungi</taxon>
        <taxon>Dikarya</taxon>
        <taxon>Basidiomycota</taxon>
        <taxon>Agaricomycotina</taxon>
        <taxon>Tremellomycetes</taxon>
        <taxon>Trichosporonales</taxon>
        <taxon>Trichosporonaceae</taxon>
        <taxon>Vanrija</taxon>
    </lineage>
</organism>
<dbReference type="RefSeq" id="XP_062628822.1">
    <property type="nucleotide sequence ID" value="XM_062772838.1"/>
</dbReference>
<evidence type="ECO:0000313" key="16">
    <source>
        <dbReference type="Proteomes" id="UP000827549"/>
    </source>
</evidence>
<dbReference type="InterPro" id="IPR001296">
    <property type="entry name" value="Glyco_trans_1"/>
</dbReference>
<keyword evidence="16" id="KW-1185">Reference proteome</keyword>
<evidence type="ECO:0000259" key="14">
    <source>
        <dbReference type="Pfam" id="PF13439"/>
    </source>
</evidence>